<name>A0ABR2F6P7_9ROSI</name>
<organism evidence="2 3">
    <name type="scientific">Hibiscus sabdariffa</name>
    <name type="common">roselle</name>
    <dbReference type="NCBI Taxonomy" id="183260"/>
    <lineage>
        <taxon>Eukaryota</taxon>
        <taxon>Viridiplantae</taxon>
        <taxon>Streptophyta</taxon>
        <taxon>Embryophyta</taxon>
        <taxon>Tracheophyta</taxon>
        <taxon>Spermatophyta</taxon>
        <taxon>Magnoliopsida</taxon>
        <taxon>eudicotyledons</taxon>
        <taxon>Gunneridae</taxon>
        <taxon>Pentapetalae</taxon>
        <taxon>rosids</taxon>
        <taxon>malvids</taxon>
        <taxon>Malvales</taxon>
        <taxon>Malvaceae</taxon>
        <taxon>Malvoideae</taxon>
        <taxon>Hibiscus</taxon>
    </lineage>
</organism>
<comment type="caution">
    <text evidence="2">The sequence shown here is derived from an EMBL/GenBank/DDBJ whole genome shotgun (WGS) entry which is preliminary data.</text>
</comment>
<feature type="region of interest" description="Disordered" evidence="1">
    <location>
        <begin position="1"/>
        <end position="47"/>
    </location>
</feature>
<gene>
    <name evidence="2" type="ORF">V6N12_028718</name>
</gene>
<dbReference type="EMBL" id="JBBPBM010000008">
    <property type="protein sequence ID" value="KAK8572671.1"/>
    <property type="molecule type" value="Genomic_DNA"/>
</dbReference>
<evidence type="ECO:0000313" key="3">
    <source>
        <dbReference type="Proteomes" id="UP001472677"/>
    </source>
</evidence>
<accession>A0ABR2F6P7</accession>
<evidence type="ECO:0000313" key="2">
    <source>
        <dbReference type="EMBL" id="KAK8572671.1"/>
    </source>
</evidence>
<dbReference type="Proteomes" id="UP001472677">
    <property type="component" value="Unassembled WGS sequence"/>
</dbReference>
<sequence length="82" mass="8877">MSIIGGNVNIRLSSSTESLKGPELKVETPTSGTKRRKGKKPVEAPPTEGALVFKKAFRNMKTKYLPYTKELGKVGGAPDDED</sequence>
<keyword evidence="3" id="KW-1185">Reference proteome</keyword>
<reference evidence="2 3" key="1">
    <citation type="journal article" date="2024" name="G3 (Bethesda)">
        <title>Genome assembly of Hibiscus sabdariffa L. provides insights into metabolisms of medicinal natural products.</title>
        <authorList>
            <person name="Kim T."/>
        </authorList>
    </citation>
    <scope>NUCLEOTIDE SEQUENCE [LARGE SCALE GENOMIC DNA]</scope>
    <source>
        <strain evidence="2">TK-2024</strain>
        <tissue evidence="2">Old leaves</tissue>
    </source>
</reference>
<evidence type="ECO:0000256" key="1">
    <source>
        <dbReference type="SAM" id="MobiDB-lite"/>
    </source>
</evidence>
<proteinExistence type="predicted"/>
<protein>
    <submittedName>
        <fullName evidence="2">Uncharacterized protein</fullName>
    </submittedName>
</protein>